<accession>A0AAU9TXT5</accession>
<gene>
    <name evidence="3" type="ORF">EEDITHA_LOCUS7701</name>
</gene>
<dbReference type="AlphaFoldDB" id="A0AAU9TXT5"/>
<proteinExistence type="predicted"/>
<keyword evidence="4" id="KW-1185">Reference proteome</keyword>
<dbReference type="Proteomes" id="UP001153954">
    <property type="component" value="Unassembled WGS sequence"/>
</dbReference>
<evidence type="ECO:0000313" key="3">
    <source>
        <dbReference type="EMBL" id="CAH2091885.1"/>
    </source>
</evidence>
<dbReference type="GO" id="GO:0003824">
    <property type="term" value="F:catalytic activity"/>
    <property type="evidence" value="ECO:0007669"/>
    <property type="project" value="InterPro"/>
</dbReference>
<feature type="compositionally biased region" description="Basic residues" evidence="1">
    <location>
        <begin position="50"/>
        <end position="62"/>
    </location>
</feature>
<feature type="domain" description="Endonuclease/exonuclease/phosphatase" evidence="2">
    <location>
        <begin position="164"/>
        <end position="352"/>
    </location>
</feature>
<dbReference type="Pfam" id="PF03372">
    <property type="entry name" value="Exo_endo_phos"/>
    <property type="match status" value="1"/>
</dbReference>
<evidence type="ECO:0000259" key="2">
    <source>
        <dbReference type="Pfam" id="PF03372"/>
    </source>
</evidence>
<feature type="compositionally biased region" description="Low complexity" evidence="1">
    <location>
        <begin position="66"/>
        <end position="82"/>
    </location>
</feature>
<protein>
    <recommendedName>
        <fullName evidence="2">Endonuclease/exonuclease/phosphatase domain-containing protein</fullName>
    </recommendedName>
</protein>
<dbReference type="InterPro" id="IPR036691">
    <property type="entry name" value="Endo/exonu/phosph_ase_sf"/>
</dbReference>
<sequence length="420" mass="46803">MPTATDNAQPATRPAGSTTERSTEGTTIKRPTTLAPLANEPTVRGQPSKTKAKKRRKKRAARPARSEPAAASTPQPKQPAAKPVKDPKIQQAPGAQESKAQEKKDISHSNPHNLGPGHQICHPGFYRDPDKYPGRLHPRPGYYYSSYDWNRLPIVGTFQLRILYWNSGGIRGHIRELTALAQLQDIHVILLGETRLSEEVELRIPNYFAYRRDEVSLRGYPYRGTAALVRRDIVHEELEQTPFASLRTQGVRMCAEDEELSLYAAYKPPQEAFSSSDVQPLISSQKPTLVVGDLNANHPAWGSRVITPAGRCLLEDSVRLSYGIMGPGAPTHIPTDPRRQTDVLDIALHHGITYPMDVEVVYDFDTQHLPILVTLTLRRGFTVPRSPRPRVELERYTSQLMGFELTAPISISHSLSEGEA</sequence>
<dbReference type="PANTHER" id="PTHR33273">
    <property type="entry name" value="DOMAIN-CONTAINING PROTEIN, PUTATIVE-RELATED"/>
    <property type="match status" value="1"/>
</dbReference>
<dbReference type="Gene3D" id="3.60.10.10">
    <property type="entry name" value="Endonuclease/exonuclease/phosphatase"/>
    <property type="match status" value="1"/>
</dbReference>
<dbReference type="EMBL" id="CAKOGL010000011">
    <property type="protein sequence ID" value="CAH2091885.1"/>
    <property type="molecule type" value="Genomic_DNA"/>
</dbReference>
<feature type="compositionally biased region" description="Polar residues" evidence="1">
    <location>
        <begin position="1"/>
        <end position="10"/>
    </location>
</feature>
<feature type="region of interest" description="Disordered" evidence="1">
    <location>
        <begin position="1"/>
        <end position="126"/>
    </location>
</feature>
<dbReference type="PANTHER" id="PTHR33273:SF4">
    <property type="entry name" value="ENDONUCLEASE_EXONUCLEASE_PHOSPHATASE DOMAIN-CONTAINING PROTEIN"/>
    <property type="match status" value="1"/>
</dbReference>
<evidence type="ECO:0000256" key="1">
    <source>
        <dbReference type="SAM" id="MobiDB-lite"/>
    </source>
</evidence>
<feature type="compositionally biased region" description="Low complexity" evidence="1">
    <location>
        <begin position="16"/>
        <end position="26"/>
    </location>
</feature>
<name>A0AAU9TXT5_EUPED</name>
<comment type="caution">
    <text evidence="3">The sequence shown here is derived from an EMBL/GenBank/DDBJ whole genome shotgun (WGS) entry which is preliminary data.</text>
</comment>
<dbReference type="SUPFAM" id="SSF56219">
    <property type="entry name" value="DNase I-like"/>
    <property type="match status" value="1"/>
</dbReference>
<evidence type="ECO:0000313" key="4">
    <source>
        <dbReference type="Proteomes" id="UP001153954"/>
    </source>
</evidence>
<reference evidence="3" key="1">
    <citation type="submission" date="2022-03" db="EMBL/GenBank/DDBJ databases">
        <authorList>
            <person name="Tunstrom K."/>
        </authorList>
    </citation>
    <scope>NUCLEOTIDE SEQUENCE</scope>
</reference>
<organism evidence="3 4">
    <name type="scientific">Euphydryas editha</name>
    <name type="common">Edith's checkerspot</name>
    <dbReference type="NCBI Taxonomy" id="104508"/>
    <lineage>
        <taxon>Eukaryota</taxon>
        <taxon>Metazoa</taxon>
        <taxon>Ecdysozoa</taxon>
        <taxon>Arthropoda</taxon>
        <taxon>Hexapoda</taxon>
        <taxon>Insecta</taxon>
        <taxon>Pterygota</taxon>
        <taxon>Neoptera</taxon>
        <taxon>Endopterygota</taxon>
        <taxon>Lepidoptera</taxon>
        <taxon>Glossata</taxon>
        <taxon>Ditrysia</taxon>
        <taxon>Papilionoidea</taxon>
        <taxon>Nymphalidae</taxon>
        <taxon>Nymphalinae</taxon>
        <taxon>Euphydryas</taxon>
    </lineage>
</organism>
<dbReference type="InterPro" id="IPR005135">
    <property type="entry name" value="Endo/exonuclease/phosphatase"/>
</dbReference>